<name>A0ABS3UG45_9ACTN</name>
<sequence length="194" mass="21673">MTPEESVRAMADRLGAIDWERHGHRCWSKTVLLKEYFRRAAQWAAAYRCDSPVPFFDIALCVDSRVRIDQDVLDGVIEKVTAGQGGLNVKQVMPFILRWAALRATPGIDLPTHLEDPFEPLILLFERDGGFHTENGEVDLEYRSVPMRGWRKRADSPPMPSFAPDALDEIDRAGSLAQFGYIMGPDGEPAGATS</sequence>
<dbReference type="Proteomes" id="UP000679690">
    <property type="component" value="Unassembled WGS sequence"/>
</dbReference>
<protein>
    <submittedName>
        <fullName evidence="1">Uncharacterized protein</fullName>
    </submittedName>
</protein>
<comment type="caution">
    <text evidence="1">The sequence shown here is derived from an EMBL/GenBank/DDBJ whole genome shotgun (WGS) entry which is preliminary data.</text>
</comment>
<dbReference type="EMBL" id="JAGFNS010000005">
    <property type="protein sequence ID" value="MBO3737749.1"/>
    <property type="molecule type" value="Genomic_DNA"/>
</dbReference>
<evidence type="ECO:0000313" key="1">
    <source>
        <dbReference type="EMBL" id="MBO3737749.1"/>
    </source>
</evidence>
<evidence type="ECO:0000313" key="2">
    <source>
        <dbReference type="Proteomes" id="UP000679690"/>
    </source>
</evidence>
<reference evidence="1 2" key="1">
    <citation type="submission" date="2021-03" db="EMBL/GenBank/DDBJ databases">
        <title>Actinoplanes flavus sp. nov., a novel actinomycete isolated from Coconut Palm rhizosphere soil.</title>
        <authorList>
            <person name="Luo X."/>
        </authorList>
    </citation>
    <scope>NUCLEOTIDE SEQUENCE [LARGE SCALE GENOMIC DNA]</scope>
    <source>
        <strain evidence="1 2">NEAU-H7</strain>
    </source>
</reference>
<proteinExistence type="predicted"/>
<gene>
    <name evidence="1" type="ORF">J5X75_09475</name>
</gene>
<dbReference type="RefSeq" id="WP_208466954.1">
    <property type="nucleotide sequence ID" value="NZ_JAGFNS010000005.1"/>
</dbReference>
<keyword evidence="2" id="KW-1185">Reference proteome</keyword>
<organism evidence="1 2">
    <name type="scientific">Actinoplanes flavus</name>
    <dbReference type="NCBI Taxonomy" id="2820290"/>
    <lineage>
        <taxon>Bacteria</taxon>
        <taxon>Bacillati</taxon>
        <taxon>Actinomycetota</taxon>
        <taxon>Actinomycetes</taxon>
        <taxon>Micromonosporales</taxon>
        <taxon>Micromonosporaceae</taxon>
        <taxon>Actinoplanes</taxon>
    </lineage>
</organism>
<accession>A0ABS3UG45</accession>